<feature type="compositionally biased region" description="Polar residues" evidence="1">
    <location>
        <begin position="1"/>
        <end position="19"/>
    </location>
</feature>
<dbReference type="AlphaFoldDB" id="A0A0L0NVZ2"/>
<dbReference type="PANTHER" id="PTHR28065:SF1">
    <property type="entry name" value="DUF4050 DOMAIN-CONTAINING PROTEIN"/>
    <property type="match status" value="1"/>
</dbReference>
<dbReference type="VEuPathDB" id="FungiDB:CJI97_003711"/>
<dbReference type="PANTHER" id="PTHR28065">
    <property type="entry name" value="FREQUENIN"/>
    <property type="match status" value="1"/>
</dbReference>
<dbReference type="Proteomes" id="UP000037122">
    <property type="component" value="Unassembled WGS sequence"/>
</dbReference>
<dbReference type="InterPro" id="IPR025124">
    <property type="entry name" value="Gag1-like_clamp"/>
</dbReference>
<dbReference type="EMBL" id="LGST01000033">
    <property type="protein sequence ID" value="KND98327.1"/>
    <property type="molecule type" value="Genomic_DNA"/>
</dbReference>
<dbReference type="VEuPathDB" id="FungiDB:QG37_04856"/>
<gene>
    <name evidence="3" type="ORF">QG37_04856</name>
</gene>
<evidence type="ECO:0000259" key="2">
    <source>
        <dbReference type="Pfam" id="PF13259"/>
    </source>
</evidence>
<feature type="domain" description="Gag1-like clamp" evidence="2">
    <location>
        <begin position="165"/>
        <end position="276"/>
    </location>
</feature>
<evidence type="ECO:0000256" key="1">
    <source>
        <dbReference type="SAM" id="MobiDB-lite"/>
    </source>
</evidence>
<comment type="caution">
    <text evidence="3">The sequence shown here is derived from an EMBL/GenBank/DDBJ whole genome shotgun (WGS) entry which is preliminary data.</text>
</comment>
<dbReference type="VEuPathDB" id="FungiDB:B9J08_003637"/>
<dbReference type="InterPro" id="IPR053274">
    <property type="entry name" value="Fluconazole_resistance"/>
</dbReference>
<name>A0A0L0NVZ2_CANAR</name>
<feature type="region of interest" description="Disordered" evidence="1">
    <location>
        <begin position="1"/>
        <end position="21"/>
    </location>
</feature>
<dbReference type="VEuPathDB" id="FungiDB:CJJ07_002674"/>
<evidence type="ECO:0000313" key="3">
    <source>
        <dbReference type="EMBL" id="KND98327.1"/>
    </source>
</evidence>
<dbReference type="VEuPathDB" id="FungiDB:CJI96_0002171"/>
<sequence>MILSKQTSPQLSSLPSNLRNFPPLTGSSLIRSLRSSPIASQKKSSKGSKKVSSFFKKIGSECSGFLYRLRDISHDAHSEDEEVAELFEESGPFDIEKLSKVGRLLTEAEEQFLKDYKKYKNLNKVFEMHQLENGTAGNSEQDINDIDRLMYKDMNMVKLKDNLVAQVRATSQYNSDSSTETRISPAEQQSLSIGEVLWEYRRSKWLSYGRVSEDQIKEKVNKRREEASIKHIPKELYPRIYTNLVDKGKALKDDKCINLEDLIEVINEGWKKEERWTRAAEGLP</sequence>
<organism evidence="3 4">
    <name type="scientific">Candidozyma auris</name>
    <name type="common">Yeast</name>
    <name type="synonym">Candida auris</name>
    <dbReference type="NCBI Taxonomy" id="498019"/>
    <lineage>
        <taxon>Eukaryota</taxon>
        <taxon>Fungi</taxon>
        <taxon>Dikarya</taxon>
        <taxon>Ascomycota</taxon>
        <taxon>Saccharomycotina</taxon>
        <taxon>Pichiomycetes</taxon>
        <taxon>Metschnikowiaceae</taxon>
        <taxon>Candidozyma</taxon>
    </lineage>
</organism>
<accession>A0A0L0NVZ2</accession>
<evidence type="ECO:0000313" key="4">
    <source>
        <dbReference type="Proteomes" id="UP000037122"/>
    </source>
</evidence>
<dbReference type="Pfam" id="PF13259">
    <property type="entry name" value="clamp_Gag1-like"/>
    <property type="match status" value="1"/>
</dbReference>
<dbReference type="VEuPathDB" id="FungiDB:CJJ09_000467"/>
<reference evidence="4" key="1">
    <citation type="journal article" date="2015" name="BMC Genomics">
        <title>Draft genome of a commonly misdiagnosed multidrug resistant pathogen Candida auris.</title>
        <authorList>
            <person name="Chatterjee S."/>
            <person name="Alampalli S.V."/>
            <person name="Nageshan R.K."/>
            <person name="Chettiar S.T."/>
            <person name="Joshi S."/>
            <person name="Tatu U.S."/>
        </authorList>
    </citation>
    <scope>NUCLEOTIDE SEQUENCE [LARGE SCALE GENOMIC DNA]</scope>
    <source>
        <strain evidence="4">6684</strain>
    </source>
</reference>
<protein>
    <recommendedName>
        <fullName evidence="2">Gag1-like clamp domain-containing protein</fullName>
    </recommendedName>
</protein>
<proteinExistence type="predicted"/>